<organism evidence="3 4">
    <name type="scientific">Pogonomyrmex barbatus</name>
    <name type="common">red harvester ant</name>
    <dbReference type="NCBI Taxonomy" id="144034"/>
    <lineage>
        <taxon>Eukaryota</taxon>
        <taxon>Metazoa</taxon>
        <taxon>Ecdysozoa</taxon>
        <taxon>Arthropoda</taxon>
        <taxon>Hexapoda</taxon>
        <taxon>Insecta</taxon>
        <taxon>Pterygota</taxon>
        <taxon>Neoptera</taxon>
        <taxon>Endopterygota</taxon>
        <taxon>Hymenoptera</taxon>
        <taxon>Apocrita</taxon>
        <taxon>Aculeata</taxon>
        <taxon>Formicoidea</taxon>
        <taxon>Formicidae</taxon>
        <taxon>Myrmicinae</taxon>
        <taxon>Pogonomyrmex</taxon>
    </lineage>
</organism>
<gene>
    <name evidence="4" type="primary">LOC105425177</name>
</gene>
<dbReference type="RefSeq" id="XP_011634122.1">
    <property type="nucleotide sequence ID" value="XM_011635820.2"/>
</dbReference>
<evidence type="ECO:0000256" key="1">
    <source>
        <dbReference type="ARBA" id="ARBA00022553"/>
    </source>
</evidence>
<protein>
    <submittedName>
        <fullName evidence="4">Uncharacterized protein LOC105425177</fullName>
    </submittedName>
</protein>
<feature type="domain" description="Tantalus-like" evidence="2">
    <location>
        <begin position="74"/>
        <end position="119"/>
    </location>
</feature>
<dbReference type="AlphaFoldDB" id="A0A6I9VZX4"/>
<dbReference type="OrthoDB" id="8035741at2759"/>
<dbReference type="InterPro" id="IPR028149">
    <property type="entry name" value="Tantalus-like"/>
</dbReference>
<dbReference type="KEGG" id="pbar:105425177"/>
<keyword evidence="1" id="KW-0597">Phosphoprotein</keyword>
<dbReference type="Pfam" id="PF15386">
    <property type="entry name" value="Tantalus"/>
    <property type="match status" value="1"/>
</dbReference>
<keyword evidence="3" id="KW-1185">Reference proteome</keyword>
<dbReference type="GeneID" id="105425177"/>
<sequence length="180" mass="20912">MDEKQTENPNSMECLDNTNVPVITANLEMLTIDTNLPPTENKRVFRKRIPKPVSTEILNRRCSLRPRKRMISEVEAEDETIKEYYLDKKISRKSNNLETIYEENDNINDDTAIRMGAKKFKRMLLFSPSSASKLKKRRAKIQKVFGSKIKYKRCGSMQALVDKLNTIRESSPIKINSELK</sequence>
<evidence type="ECO:0000313" key="3">
    <source>
        <dbReference type="Proteomes" id="UP000504615"/>
    </source>
</evidence>
<dbReference type="Proteomes" id="UP000504615">
    <property type="component" value="Unplaced"/>
</dbReference>
<proteinExistence type="predicted"/>
<evidence type="ECO:0000313" key="4">
    <source>
        <dbReference type="RefSeq" id="XP_011634122.1"/>
    </source>
</evidence>
<evidence type="ECO:0000259" key="2">
    <source>
        <dbReference type="Pfam" id="PF15386"/>
    </source>
</evidence>
<accession>A0A6I9VZX4</accession>
<name>A0A6I9VZX4_9HYME</name>
<reference evidence="4" key="1">
    <citation type="submission" date="2025-08" db="UniProtKB">
        <authorList>
            <consortium name="RefSeq"/>
        </authorList>
    </citation>
    <scope>IDENTIFICATION</scope>
</reference>